<feature type="compositionally biased region" description="Basic and acidic residues" evidence="1">
    <location>
        <begin position="1"/>
        <end position="10"/>
    </location>
</feature>
<sequence>ISPQKEAPEKKSRRKLKLKDEKEDESEESTPGTLMPPKDKKEPHNEDTKNDEEGLKET</sequence>
<dbReference type="AlphaFoldDB" id="A0AA38FTI5"/>
<evidence type="ECO:0000313" key="2">
    <source>
        <dbReference type="EMBL" id="KAH9309518.1"/>
    </source>
</evidence>
<keyword evidence="3" id="KW-1185">Reference proteome</keyword>
<dbReference type="EMBL" id="JAHRHJ020000007">
    <property type="protein sequence ID" value="KAH9309518.1"/>
    <property type="molecule type" value="Genomic_DNA"/>
</dbReference>
<organism evidence="2 3">
    <name type="scientific">Taxus chinensis</name>
    <name type="common">Chinese yew</name>
    <name type="synonym">Taxus wallichiana var. chinensis</name>
    <dbReference type="NCBI Taxonomy" id="29808"/>
    <lineage>
        <taxon>Eukaryota</taxon>
        <taxon>Viridiplantae</taxon>
        <taxon>Streptophyta</taxon>
        <taxon>Embryophyta</taxon>
        <taxon>Tracheophyta</taxon>
        <taxon>Spermatophyta</taxon>
        <taxon>Pinopsida</taxon>
        <taxon>Pinidae</taxon>
        <taxon>Conifers II</taxon>
        <taxon>Cupressales</taxon>
        <taxon>Taxaceae</taxon>
        <taxon>Taxus</taxon>
    </lineage>
</organism>
<feature type="region of interest" description="Disordered" evidence="1">
    <location>
        <begin position="1"/>
        <end position="58"/>
    </location>
</feature>
<feature type="non-terminal residue" evidence="2">
    <location>
        <position position="1"/>
    </location>
</feature>
<evidence type="ECO:0000256" key="1">
    <source>
        <dbReference type="SAM" id="MobiDB-lite"/>
    </source>
</evidence>
<evidence type="ECO:0000313" key="3">
    <source>
        <dbReference type="Proteomes" id="UP000824469"/>
    </source>
</evidence>
<comment type="caution">
    <text evidence="2">The sequence shown here is derived from an EMBL/GenBank/DDBJ whole genome shotgun (WGS) entry which is preliminary data.</text>
</comment>
<accession>A0AA38FTI5</accession>
<protein>
    <submittedName>
        <fullName evidence="2">Uncharacterized protein</fullName>
    </submittedName>
</protein>
<name>A0AA38FTI5_TAXCH</name>
<proteinExistence type="predicted"/>
<reference evidence="2 3" key="1">
    <citation type="journal article" date="2021" name="Nat. Plants">
        <title>The Taxus genome provides insights into paclitaxel biosynthesis.</title>
        <authorList>
            <person name="Xiong X."/>
            <person name="Gou J."/>
            <person name="Liao Q."/>
            <person name="Li Y."/>
            <person name="Zhou Q."/>
            <person name="Bi G."/>
            <person name="Li C."/>
            <person name="Du R."/>
            <person name="Wang X."/>
            <person name="Sun T."/>
            <person name="Guo L."/>
            <person name="Liang H."/>
            <person name="Lu P."/>
            <person name="Wu Y."/>
            <person name="Zhang Z."/>
            <person name="Ro D.K."/>
            <person name="Shang Y."/>
            <person name="Huang S."/>
            <person name="Yan J."/>
        </authorList>
    </citation>
    <scope>NUCLEOTIDE SEQUENCE [LARGE SCALE GENOMIC DNA]</scope>
    <source>
        <strain evidence="2">Ta-2019</strain>
    </source>
</reference>
<feature type="non-terminal residue" evidence="2">
    <location>
        <position position="58"/>
    </location>
</feature>
<dbReference type="Proteomes" id="UP000824469">
    <property type="component" value="Unassembled WGS sequence"/>
</dbReference>
<gene>
    <name evidence="2" type="ORF">KI387_037429</name>
</gene>
<feature type="compositionally biased region" description="Basic and acidic residues" evidence="1">
    <location>
        <begin position="37"/>
        <end position="58"/>
    </location>
</feature>